<feature type="signal peptide" evidence="1">
    <location>
        <begin position="1"/>
        <end position="20"/>
    </location>
</feature>
<gene>
    <name evidence="2" type="ORF">KC19_VG316400</name>
</gene>
<feature type="chain" id="PRO_5035933155" description="Secreted protein" evidence="1">
    <location>
        <begin position="21"/>
        <end position="72"/>
    </location>
</feature>
<name>A0A8T0HVJ3_CERPU</name>
<evidence type="ECO:0008006" key="4">
    <source>
        <dbReference type="Google" id="ProtNLM"/>
    </source>
</evidence>
<comment type="caution">
    <text evidence="2">The sequence shown here is derived from an EMBL/GenBank/DDBJ whole genome shotgun (WGS) entry which is preliminary data.</text>
</comment>
<reference evidence="2" key="1">
    <citation type="submission" date="2020-06" db="EMBL/GenBank/DDBJ databases">
        <title>WGS assembly of Ceratodon purpureus strain R40.</title>
        <authorList>
            <person name="Carey S.B."/>
            <person name="Jenkins J."/>
            <person name="Shu S."/>
            <person name="Lovell J.T."/>
            <person name="Sreedasyam A."/>
            <person name="Maumus F."/>
            <person name="Tiley G.P."/>
            <person name="Fernandez-Pozo N."/>
            <person name="Barry K."/>
            <person name="Chen C."/>
            <person name="Wang M."/>
            <person name="Lipzen A."/>
            <person name="Daum C."/>
            <person name="Saski C.A."/>
            <person name="Payton A.C."/>
            <person name="Mcbreen J.C."/>
            <person name="Conrad R.E."/>
            <person name="Kollar L.M."/>
            <person name="Olsson S."/>
            <person name="Huttunen S."/>
            <person name="Landis J.B."/>
            <person name="Wickett N.J."/>
            <person name="Johnson M.G."/>
            <person name="Rensing S.A."/>
            <person name="Grimwood J."/>
            <person name="Schmutz J."/>
            <person name="Mcdaniel S.F."/>
        </authorList>
    </citation>
    <scope>NUCLEOTIDE SEQUENCE</scope>
    <source>
        <strain evidence="2">R40</strain>
    </source>
</reference>
<evidence type="ECO:0000313" key="3">
    <source>
        <dbReference type="Proteomes" id="UP000822688"/>
    </source>
</evidence>
<sequence length="72" mass="7937">MWMHLVWVEVNLLSVPCSLSAPYICHAPLKQKNVPNAKLILKSILICRNEVKDYIGLTRFGGDGAGKVPCVS</sequence>
<proteinExistence type="predicted"/>
<protein>
    <recommendedName>
        <fullName evidence="4">Secreted protein</fullName>
    </recommendedName>
</protein>
<organism evidence="2 3">
    <name type="scientific">Ceratodon purpureus</name>
    <name type="common">Fire moss</name>
    <name type="synonym">Dicranum purpureum</name>
    <dbReference type="NCBI Taxonomy" id="3225"/>
    <lineage>
        <taxon>Eukaryota</taxon>
        <taxon>Viridiplantae</taxon>
        <taxon>Streptophyta</taxon>
        <taxon>Embryophyta</taxon>
        <taxon>Bryophyta</taxon>
        <taxon>Bryophytina</taxon>
        <taxon>Bryopsida</taxon>
        <taxon>Dicranidae</taxon>
        <taxon>Pseudoditrichales</taxon>
        <taxon>Ditrichaceae</taxon>
        <taxon>Ceratodon</taxon>
    </lineage>
</organism>
<dbReference type="Proteomes" id="UP000822688">
    <property type="component" value="Chromosome V"/>
</dbReference>
<dbReference type="AlphaFoldDB" id="A0A8T0HVJ3"/>
<keyword evidence="1" id="KW-0732">Signal</keyword>
<evidence type="ECO:0000256" key="1">
    <source>
        <dbReference type="SAM" id="SignalP"/>
    </source>
</evidence>
<keyword evidence="3" id="KW-1185">Reference proteome</keyword>
<evidence type="ECO:0000313" key="2">
    <source>
        <dbReference type="EMBL" id="KAG0575080.1"/>
    </source>
</evidence>
<accession>A0A8T0HVJ3</accession>
<dbReference type="EMBL" id="CM026426">
    <property type="protein sequence ID" value="KAG0575080.1"/>
    <property type="molecule type" value="Genomic_DNA"/>
</dbReference>